<reference evidence="2" key="1">
    <citation type="journal article" date="2024" name="Front. Bioeng. Biotechnol.">
        <title>Genome-scale model development and genomic sequencing of the oleaginous clade Lipomyces.</title>
        <authorList>
            <person name="Czajka J.J."/>
            <person name="Han Y."/>
            <person name="Kim J."/>
            <person name="Mondo S.J."/>
            <person name="Hofstad B.A."/>
            <person name="Robles A."/>
            <person name="Haridas S."/>
            <person name="Riley R."/>
            <person name="LaButti K."/>
            <person name="Pangilinan J."/>
            <person name="Andreopoulos W."/>
            <person name="Lipzen A."/>
            <person name="Yan J."/>
            <person name="Wang M."/>
            <person name="Ng V."/>
            <person name="Grigoriev I.V."/>
            <person name="Spatafora J.W."/>
            <person name="Magnuson J.K."/>
            <person name="Baker S.E."/>
            <person name="Pomraning K.R."/>
        </authorList>
    </citation>
    <scope>NUCLEOTIDE SEQUENCE [LARGE SCALE GENOMIC DNA]</scope>
    <source>
        <strain evidence="2">CBS 7786</strain>
    </source>
</reference>
<dbReference type="EMBL" id="MU971372">
    <property type="protein sequence ID" value="KAK9237249.1"/>
    <property type="molecule type" value="Genomic_DNA"/>
</dbReference>
<keyword evidence="2" id="KW-1185">Reference proteome</keyword>
<sequence length="228" mass="26836">MFAEFRRQKTDPAAVARLERKKADAEFELAKEEAKDEGEDFERKRAWDWTIEESEKWDEHLERKRKAKESVQFADYAQAAERAYERELRDFKPDLEVYNLQKKMALEKSGQLTKSEDGQLISLDGENSFYGDINSLDFSDNKPPKEAIDRLVNNIRKADEQRIRKSRRTVDDSGDFMSSKYHSVYGIINILTICLVNGKNRKFNAKLSRYYDKYTKEIRDSFERGTAM</sequence>
<proteinExistence type="predicted"/>
<evidence type="ECO:0000313" key="1">
    <source>
        <dbReference type="EMBL" id="KAK9237249.1"/>
    </source>
</evidence>
<gene>
    <name evidence="1" type="ORF">V1525DRAFT_344457</name>
</gene>
<accession>A0ACC3T0M6</accession>
<evidence type="ECO:0000313" key="2">
    <source>
        <dbReference type="Proteomes" id="UP001433508"/>
    </source>
</evidence>
<protein>
    <submittedName>
        <fullName evidence="1">mRNA splicing factor SYF2</fullName>
    </submittedName>
</protein>
<dbReference type="Proteomes" id="UP001433508">
    <property type="component" value="Unassembled WGS sequence"/>
</dbReference>
<organism evidence="1 2">
    <name type="scientific">Lipomyces kononenkoae</name>
    <name type="common">Yeast</name>
    <dbReference type="NCBI Taxonomy" id="34357"/>
    <lineage>
        <taxon>Eukaryota</taxon>
        <taxon>Fungi</taxon>
        <taxon>Dikarya</taxon>
        <taxon>Ascomycota</taxon>
        <taxon>Saccharomycotina</taxon>
        <taxon>Lipomycetes</taxon>
        <taxon>Lipomycetales</taxon>
        <taxon>Lipomycetaceae</taxon>
        <taxon>Lipomyces</taxon>
    </lineage>
</organism>
<comment type="caution">
    <text evidence="1">The sequence shown here is derived from an EMBL/GenBank/DDBJ whole genome shotgun (WGS) entry which is preliminary data.</text>
</comment>
<name>A0ACC3T0M6_LIPKO</name>